<proteinExistence type="predicted"/>
<keyword evidence="2" id="KW-1185">Reference proteome</keyword>
<dbReference type="Proteomes" id="UP000688137">
    <property type="component" value="Unassembled WGS sequence"/>
</dbReference>
<reference evidence="1" key="1">
    <citation type="submission" date="2021-01" db="EMBL/GenBank/DDBJ databases">
        <authorList>
            <consortium name="Genoscope - CEA"/>
            <person name="William W."/>
        </authorList>
    </citation>
    <scope>NUCLEOTIDE SEQUENCE</scope>
</reference>
<dbReference type="AlphaFoldDB" id="A0A8S1QR44"/>
<gene>
    <name evidence="1" type="ORF">PPRIM_AZ9-3.1.T1870002</name>
</gene>
<accession>A0A8S1QR44</accession>
<dbReference type="EMBL" id="CAJJDM010000196">
    <property type="protein sequence ID" value="CAD8117040.1"/>
    <property type="molecule type" value="Genomic_DNA"/>
</dbReference>
<protein>
    <submittedName>
        <fullName evidence="1">Uncharacterized protein</fullName>
    </submittedName>
</protein>
<comment type="caution">
    <text evidence="1">The sequence shown here is derived from an EMBL/GenBank/DDBJ whole genome shotgun (WGS) entry which is preliminary data.</text>
</comment>
<name>A0A8S1QR44_PARPR</name>
<evidence type="ECO:0000313" key="2">
    <source>
        <dbReference type="Proteomes" id="UP000688137"/>
    </source>
</evidence>
<sequence length="121" mass="14432">MKNQQEYLSEVDINHNHNKSSSCYKMVNEKRNSLLVTLTQQNRNKNTSFVPNIITKKKLLRRYFRRENEQIKLYILSIYLYATCNLKIKDRLQSYTEKGCKESFNDNVNSEILEGSFLKEN</sequence>
<organism evidence="1 2">
    <name type="scientific">Paramecium primaurelia</name>
    <dbReference type="NCBI Taxonomy" id="5886"/>
    <lineage>
        <taxon>Eukaryota</taxon>
        <taxon>Sar</taxon>
        <taxon>Alveolata</taxon>
        <taxon>Ciliophora</taxon>
        <taxon>Intramacronucleata</taxon>
        <taxon>Oligohymenophorea</taxon>
        <taxon>Peniculida</taxon>
        <taxon>Parameciidae</taxon>
        <taxon>Paramecium</taxon>
    </lineage>
</organism>
<evidence type="ECO:0000313" key="1">
    <source>
        <dbReference type="EMBL" id="CAD8117040.1"/>
    </source>
</evidence>